<dbReference type="GO" id="GO:0006749">
    <property type="term" value="P:glutathione metabolic process"/>
    <property type="evidence" value="ECO:0007669"/>
    <property type="project" value="TreeGrafter"/>
</dbReference>
<dbReference type="Pfam" id="PF01968">
    <property type="entry name" value="Hydantoinase_A"/>
    <property type="match status" value="1"/>
</dbReference>
<comment type="similarity">
    <text evidence="1">Belongs to the oxoprolinase family.</text>
</comment>
<evidence type="ECO:0000313" key="8">
    <source>
        <dbReference type="Proteomes" id="UP000799118"/>
    </source>
</evidence>
<name>A0A6A4GID8_9AGAR</name>
<dbReference type="EMBL" id="ML769997">
    <property type="protein sequence ID" value="KAE9385341.1"/>
    <property type="molecule type" value="Genomic_DNA"/>
</dbReference>
<evidence type="ECO:0000256" key="1">
    <source>
        <dbReference type="ARBA" id="ARBA00010403"/>
    </source>
</evidence>
<evidence type="ECO:0000259" key="4">
    <source>
        <dbReference type="Pfam" id="PF02538"/>
    </source>
</evidence>
<gene>
    <name evidence="7" type="ORF">BT96DRAFT_1007135</name>
</gene>
<proteinExistence type="inferred from homology"/>
<dbReference type="GO" id="GO:0005829">
    <property type="term" value="C:cytosol"/>
    <property type="evidence" value="ECO:0007669"/>
    <property type="project" value="TreeGrafter"/>
</dbReference>
<dbReference type="InterPro" id="IPR049517">
    <property type="entry name" value="ACX-like_C"/>
</dbReference>
<dbReference type="GO" id="GO:0017168">
    <property type="term" value="F:5-oxoprolinase (ATP-hydrolyzing) activity"/>
    <property type="evidence" value="ECO:0007669"/>
    <property type="project" value="TreeGrafter"/>
</dbReference>
<evidence type="ECO:0000256" key="2">
    <source>
        <dbReference type="SAM" id="MobiDB-lite"/>
    </source>
</evidence>
<dbReference type="InterPro" id="IPR008040">
    <property type="entry name" value="Hydant_A_N"/>
</dbReference>
<dbReference type="InterPro" id="IPR003692">
    <property type="entry name" value="Hydantoinase_B"/>
</dbReference>
<organism evidence="7 8">
    <name type="scientific">Gymnopus androsaceus JB14</name>
    <dbReference type="NCBI Taxonomy" id="1447944"/>
    <lineage>
        <taxon>Eukaryota</taxon>
        <taxon>Fungi</taxon>
        <taxon>Dikarya</taxon>
        <taxon>Basidiomycota</taxon>
        <taxon>Agaricomycotina</taxon>
        <taxon>Agaricomycetes</taxon>
        <taxon>Agaricomycetidae</taxon>
        <taxon>Agaricales</taxon>
        <taxon>Marasmiineae</taxon>
        <taxon>Omphalotaceae</taxon>
        <taxon>Gymnopus</taxon>
    </lineage>
</organism>
<dbReference type="Pfam" id="PF02538">
    <property type="entry name" value="Hydantoinase_B"/>
    <property type="match status" value="1"/>
</dbReference>
<keyword evidence="8" id="KW-1185">Reference proteome</keyword>
<reference evidence="7" key="1">
    <citation type="journal article" date="2019" name="Environ. Microbiol.">
        <title>Fungal ecological strategies reflected in gene transcription - a case study of two litter decomposers.</title>
        <authorList>
            <person name="Barbi F."/>
            <person name="Kohler A."/>
            <person name="Barry K."/>
            <person name="Baskaran P."/>
            <person name="Daum C."/>
            <person name="Fauchery L."/>
            <person name="Ihrmark K."/>
            <person name="Kuo A."/>
            <person name="LaButti K."/>
            <person name="Lipzen A."/>
            <person name="Morin E."/>
            <person name="Grigoriev I.V."/>
            <person name="Henrissat B."/>
            <person name="Lindahl B."/>
            <person name="Martin F."/>
        </authorList>
    </citation>
    <scope>NUCLEOTIDE SEQUENCE</scope>
    <source>
        <strain evidence="7">JB14</strain>
    </source>
</reference>
<evidence type="ECO:0008006" key="9">
    <source>
        <dbReference type="Google" id="ProtNLM"/>
    </source>
</evidence>
<feature type="domain" description="Hydantoinase/oxoprolinase N-terminal" evidence="5">
    <location>
        <begin position="6"/>
        <end position="221"/>
    </location>
</feature>
<dbReference type="OrthoDB" id="3643at2759"/>
<dbReference type="InterPro" id="IPR045079">
    <property type="entry name" value="Oxoprolinase-like"/>
</dbReference>
<evidence type="ECO:0000313" key="7">
    <source>
        <dbReference type="EMBL" id="KAE9385341.1"/>
    </source>
</evidence>
<dbReference type="Pfam" id="PF19278">
    <property type="entry name" value="Hydant_A_C"/>
    <property type="match status" value="1"/>
</dbReference>
<protein>
    <recommendedName>
        <fullName evidence="9">5-oxoprolinase</fullName>
    </recommendedName>
</protein>
<dbReference type="InterPro" id="IPR002821">
    <property type="entry name" value="Hydantoinase_A"/>
</dbReference>
<accession>A0A6A4GID8</accession>
<dbReference type="PANTHER" id="PTHR11365:SF2">
    <property type="entry name" value="5-OXOPROLINASE"/>
    <property type="match status" value="1"/>
</dbReference>
<evidence type="ECO:0000259" key="6">
    <source>
        <dbReference type="Pfam" id="PF19278"/>
    </source>
</evidence>
<dbReference type="Proteomes" id="UP000799118">
    <property type="component" value="Unassembled WGS sequence"/>
</dbReference>
<evidence type="ECO:0000259" key="5">
    <source>
        <dbReference type="Pfam" id="PF05378"/>
    </source>
</evidence>
<feature type="domain" description="Acetophenone carboxylase-like C-terminal" evidence="6">
    <location>
        <begin position="540"/>
        <end position="707"/>
    </location>
</feature>
<evidence type="ECO:0000259" key="3">
    <source>
        <dbReference type="Pfam" id="PF01968"/>
    </source>
</evidence>
<feature type="region of interest" description="Disordered" evidence="2">
    <location>
        <begin position="1275"/>
        <end position="1319"/>
    </location>
</feature>
<sequence>MSNLVRIAIDRGGTFTDVHCSQAGKSDIVLKLLSVDPANYPDAPTEGIRRVLELASGESIPKGSQLKLDRVESIRMGTTVATNALLERKGARCALVTTKGFKDVLRIGAQARPNIFDLSVRKLSLLYETVVEIDERVTIPTSSEDPESQLSSDFEDSTDRDIVRGLTGDVVRIIRRPDPSQIKTQLESLYDAGFRSIAIALLHSYTFPHHENLVADLARQMGFSVSVSSELQPMVKIVSRANSAIADAYLSPVTRVYIETFSTGFEGGLGTLGNKLLFMRSDGGLCSVKTFSGLRAVLSGPAGGVIGYSKTCYDPEDGTPLVSIDMGGTSTDVSRYSGKLEHVFETTTAQVTILSPSLDVSSIAAGGGSRLFWENGMFVVGPESAGAHPGPACYRKGGPLAVTDANLLLGRLLPETFPKIFGPNENESLDIEATRTKFAELTATIGETKGVKMSPEETHPHKLEDLKALVHNLVVFGGAGGQHGTAIASSLGISRILVPRFSSILSAYGMALADVVVEAQEPSASVLDTRPGADNAAPFSELRARAENLIQRAVDALVEQGFPNSLITTELSYNCRFQGTSTTLMIREPEGGDEEFVGSFMGQHEQLFGFILQDRAIHVDDVRVRGVGQSSGVEQESPYKELKVLTMREAEALKRCQRKRVYFDILGWMDTAVVPLEDVAAGEQVPAPAIIFDETQTILVEPGYIATATSRHIILDRTDTPPPKPALDLQHIDPVQLSVFGHRFMGIAEQMGTILQQTSISTNIKERLDYSCALFSPNGYLVANAPHMPVHLGAMSAAVRFQVEVLGDQIEPGDVLVSNHPDAGGSHLPDITVMTPAFHDGKIVFWTASRAHHADIGGIRAGSMPPFSKTIEQEGAQILSFKLVKQGRFDEEGITDLLYHQPAKYPGCSGTRTLNDNISDLKAQVSANHRGAVLIRNLIKEFQLDVVQFYMLAIQKTAENAVRDLLRFVHRKFTGRILHAIDYLDEGQELHLNIAIDAVEGEAIFDFTGTSAQSYCNLNAPSAIVYSAIIYVLRSLIPTAIPLNHGCLAPIKVILPPKTILSPGRGAATVAGNVETSQRITDLILKALEVCGASQGTCNNLTFGYGGNSMTGASRKGFGYYEVCDLHDFFLEILKELFHCRRLRGVLAGGSNWDGQSGTHVHMSNTRMGDAEHVERRYPVIIHEFSIRTGSGGDGRHPGGDGVVREIEFTRDLDVAILSERRVIPPYGMRGGEPGKCGRNWWLQKLDDGTFNKIYLGGKNEAPMKAGDRIRIETPGGGGYGVSGTADDDSEMYGAYSNSEPPARASGSLIQRKEIAEGN</sequence>
<dbReference type="Pfam" id="PF05378">
    <property type="entry name" value="Hydant_A_N"/>
    <property type="match status" value="1"/>
</dbReference>
<dbReference type="PANTHER" id="PTHR11365">
    <property type="entry name" value="5-OXOPROLINASE RELATED"/>
    <property type="match status" value="1"/>
</dbReference>
<feature type="domain" description="Hydantoinase A/oxoprolinase" evidence="3">
    <location>
        <begin position="240"/>
        <end position="517"/>
    </location>
</feature>
<feature type="domain" description="Hydantoinase B/oxoprolinase" evidence="4">
    <location>
        <begin position="733"/>
        <end position="1281"/>
    </location>
</feature>